<gene>
    <name evidence="15" type="ordered locus">B488_13770</name>
</gene>
<evidence type="ECO:0000256" key="3">
    <source>
        <dbReference type="ARBA" id="ARBA00006501"/>
    </source>
</evidence>
<dbReference type="GO" id="GO:0006782">
    <property type="term" value="P:protoporphyrinogen IX biosynthetic process"/>
    <property type="evidence" value="ECO:0007669"/>
    <property type="project" value="UniProtKB-UniRule"/>
</dbReference>
<keyword evidence="8 14" id="KW-0479">Metal-binding</keyword>
<feature type="transmembrane region" description="Helical" evidence="14">
    <location>
        <begin position="88"/>
        <end position="109"/>
    </location>
</feature>
<feature type="transmembrane region" description="Helical" evidence="14">
    <location>
        <begin position="15"/>
        <end position="35"/>
    </location>
</feature>
<evidence type="ECO:0000256" key="6">
    <source>
        <dbReference type="ARBA" id="ARBA00022617"/>
    </source>
</evidence>
<dbReference type="GO" id="GO:0046872">
    <property type="term" value="F:metal ion binding"/>
    <property type="evidence" value="ECO:0007669"/>
    <property type="project" value="UniProtKB-KW"/>
</dbReference>
<dbReference type="InterPro" id="IPR005265">
    <property type="entry name" value="HemJ-like"/>
</dbReference>
<dbReference type="NCBIfam" id="TIGR00701">
    <property type="entry name" value="protoporphyrinogen oxidase HemJ"/>
    <property type="match status" value="1"/>
</dbReference>
<comment type="function">
    <text evidence="14">Catalyzes the oxidation of protoporphyrinogen IX to protoporphyrin IX.</text>
</comment>
<evidence type="ECO:0000313" key="15">
    <source>
        <dbReference type="EMBL" id="AGA65369.1"/>
    </source>
</evidence>
<keyword evidence="11 14" id="KW-0408">Iron</keyword>
<keyword evidence="5 14" id="KW-1003">Cell membrane</keyword>
<reference evidence="15 16" key="1">
    <citation type="journal article" date="2012" name="Stand. Genomic Sci.">
        <title>Complete genome sequence of Liberibacter crescens BT-1.</title>
        <authorList>
            <person name="Leonard M.T."/>
            <person name="Fagen J.R."/>
            <person name="Davis-Richardson A.G."/>
            <person name="Davis M.J."/>
            <person name="Triplett E.W."/>
        </authorList>
    </citation>
    <scope>NUCLEOTIDE SEQUENCE [LARGE SCALE GENOMIC DNA]</scope>
    <source>
        <strain evidence="15 16">BT-1</strain>
    </source>
</reference>
<dbReference type="STRING" id="1215343.B488_13770"/>
<keyword evidence="12 14" id="KW-0472">Membrane</keyword>
<evidence type="ECO:0000256" key="8">
    <source>
        <dbReference type="ARBA" id="ARBA00022723"/>
    </source>
</evidence>
<dbReference type="Pfam" id="PF03653">
    <property type="entry name" value="UPF0093"/>
    <property type="match status" value="1"/>
</dbReference>
<keyword evidence="6 14" id="KW-0349">Heme</keyword>
<dbReference type="HAMAP" id="MF_02239">
    <property type="entry name" value="HemJ"/>
    <property type="match status" value="1"/>
</dbReference>
<evidence type="ECO:0000256" key="5">
    <source>
        <dbReference type="ARBA" id="ARBA00022475"/>
    </source>
</evidence>
<dbReference type="PANTHER" id="PTHR40255:SF1">
    <property type="entry name" value="PROTOPORPHYRINOGEN IX OXIDASE"/>
    <property type="match status" value="1"/>
</dbReference>
<evidence type="ECO:0000256" key="13">
    <source>
        <dbReference type="ARBA" id="ARBA00048390"/>
    </source>
</evidence>
<feature type="transmembrane region" description="Helical" evidence="14">
    <location>
        <begin position="121"/>
        <end position="140"/>
    </location>
</feature>
<keyword evidence="7 14" id="KW-0812">Transmembrane</keyword>
<comment type="pathway">
    <text evidence="2 14">Porphyrin-containing compound metabolism; protoporphyrin-IX biosynthesis; protoporphyrin-IX from protoporphyrinogen-IX: step 1/1.</text>
</comment>
<dbReference type="Proteomes" id="UP000010799">
    <property type="component" value="Chromosome"/>
</dbReference>
<name>L0EV00_LIBCB</name>
<keyword evidence="10 14" id="KW-0560">Oxidoreductase</keyword>
<dbReference type="AlphaFoldDB" id="L0EV00"/>
<dbReference type="UniPathway" id="UPA00251">
    <property type="reaction ID" value="UER00324"/>
</dbReference>
<dbReference type="GO" id="GO:0005886">
    <property type="term" value="C:plasma membrane"/>
    <property type="evidence" value="ECO:0007669"/>
    <property type="project" value="UniProtKB-SubCell"/>
</dbReference>
<proteinExistence type="inferred from homology"/>
<dbReference type="GO" id="GO:0070818">
    <property type="term" value="F:protoporphyrinogen oxidase activity"/>
    <property type="evidence" value="ECO:0007669"/>
    <property type="project" value="UniProtKB-UniRule"/>
</dbReference>
<evidence type="ECO:0000313" key="16">
    <source>
        <dbReference type="Proteomes" id="UP000010799"/>
    </source>
</evidence>
<dbReference type="RefSeq" id="WP_015273794.1">
    <property type="nucleotide sequence ID" value="NC_019907.1"/>
</dbReference>
<comment type="subcellular location">
    <subcellularLocation>
        <location evidence="1 14">Cell membrane</location>
        <topology evidence="1 14">Multi-pass membrane protein</topology>
    </subcellularLocation>
</comment>
<comment type="catalytic activity">
    <reaction evidence="13 14">
        <text>protoporphyrinogen IX + 3 A = protoporphyrin IX + 3 AH2</text>
        <dbReference type="Rhea" id="RHEA:62000"/>
        <dbReference type="ChEBI" id="CHEBI:13193"/>
        <dbReference type="ChEBI" id="CHEBI:17499"/>
        <dbReference type="ChEBI" id="CHEBI:57306"/>
        <dbReference type="ChEBI" id="CHEBI:57307"/>
    </reaction>
</comment>
<dbReference type="EC" id="1.3.99.-" evidence="14"/>
<evidence type="ECO:0000256" key="2">
    <source>
        <dbReference type="ARBA" id="ARBA00005073"/>
    </source>
</evidence>
<evidence type="ECO:0000256" key="4">
    <source>
        <dbReference type="ARBA" id="ARBA00017504"/>
    </source>
</evidence>
<evidence type="ECO:0000256" key="11">
    <source>
        <dbReference type="ARBA" id="ARBA00023004"/>
    </source>
</evidence>
<dbReference type="PATRIC" id="fig|1215343.11.peg.1421"/>
<dbReference type="eggNOG" id="COG1981">
    <property type="taxonomic scope" value="Bacteria"/>
</dbReference>
<feature type="transmembrane region" description="Helical" evidence="14">
    <location>
        <begin position="152"/>
        <end position="175"/>
    </location>
</feature>
<protein>
    <recommendedName>
        <fullName evidence="4 14">Protoporphyrinogen IX oxidase</fullName>
        <shortName evidence="14">PPO</shortName>
        <ecNumber evidence="14">1.3.99.-</ecNumber>
    </recommendedName>
</protein>
<dbReference type="PANTHER" id="PTHR40255">
    <property type="entry name" value="UPF0093 MEMBRANE PROTEIN SLR1790"/>
    <property type="match status" value="1"/>
</dbReference>
<organism evidence="15 16">
    <name type="scientific">Liberibacter crescens (strain BT-1)</name>
    <dbReference type="NCBI Taxonomy" id="1215343"/>
    <lineage>
        <taxon>Bacteria</taxon>
        <taxon>Pseudomonadati</taxon>
        <taxon>Pseudomonadota</taxon>
        <taxon>Alphaproteobacteria</taxon>
        <taxon>Hyphomicrobiales</taxon>
        <taxon>Rhizobiaceae</taxon>
        <taxon>Liberibacter</taxon>
    </lineage>
</organism>
<accession>L0EV00</accession>
<evidence type="ECO:0000256" key="12">
    <source>
        <dbReference type="ARBA" id="ARBA00023136"/>
    </source>
</evidence>
<dbReference type="KEGG" id="lcc:B488_13770"/>
<evidence type="ECO:0000256" key="7">
    <source>
        <dbReference type="ARBA" id="ARBA00022692"/>
    </source>
</evidence>
<feature type="binding site" description="axial binding residue" evidence="14">
    <location>
        <position position="47"/>
    </location>
    <ligand>
        <name>heme</name>
        <dbReference type="ChEBI" id="CHEBI:30413"/>
    </ligand>
    <ligandPart>
        <name>Fe</name>
        <dbReference type="ChEBI" id="CHEBI:18248"/>
    </ligandPart>
</feature>
<sequence length="178" mass="20813">MKFLISDAVGKKVQLKAFIGLLLFIITVFCIVLFITKKPYLWIKALHIIAVMSWMSGLLYMPRIFVYHSSSKPGSLQYQTFEIMEERLLKIIMNPAMILSWIFGIYLTLHVSHINIGWLRIKFLLVLGLSAYHFYLAFIMKSFKYNMQNHKASYFRVINEIPTILMIVIVILTVVKPF</sequence>
<keyword evidence="9 14" id="KW-1133">Transmembrane helix</keyword>
<comment type="cofactor">
    <cofactor evidence="14">
        <name>heme b</name>
        <dbReference type="ChEBI" id="CHEBI:60344"/>
    </cofactor>
    <text evidence="14">Binds 1 heme b (iron(II)-protoporphyrin IX) group per subunit.</text>
</comment>
<comment type="subunit">
    <text evidence="14">Homodimer.</text>
</comment>
<evidence type="ECO:0000256" key="9">
    <source>
        <dbReference type="ARBA" id="ARBA00022989"/>
    </source>
</evidence>
<dbReference type="HOGENOM" id="CLU_125006_1_0_5"/>
<feature type="transmembrane region" description="Helical" evidence="14">
    <location>
        <begin position="41"/>
        <end position="67"/>
    </location>
</feature>
<evidence type="ECO:0000256" key="10">
    <source>
        <dbReference type="ARBA" id="ARBA00023002"/>
    </source>
</evidence>
<evidence type="ECO:0000256" key="1">
    <source>
        <dbReference type="ARBA" id="ARBA00004651"/>
    </source>
</evidence>
<dbReference type="EMBL" id="CP003789">
    <property type="protein sequence ID" value="AGA65369.1"/>
    <property type="molecule type" value="Genomic_DNA"/>
</dbReference>
<keyword evidence="16" id="KW-1185">Reference proteome</keyword>
<evidence type="ECO:0000256" key="14">
    <source>
        <dbReference type="HAMAP-Rule" id="MF_02239"/>
    </source>
</evidence>
<comment type="similarity">
    <text evidence="3 14">Belongs to the HemJ family.</text>
</comment>
<feature type="binding site" description="axial binding residue" evidence="14">
    <location>
        <position position="122"/>
    </location>
    <ligand>
        <name>heme</name>
        <dbReference type="ChEBI" id="CHEBI:30413"/>
    </ligand>
    <ligandPart>
        <name>Fe</name>
        <dbReference type="ChEBI" id="CHEBI:18248"/>
    </ligandPart>
</feature>